<reference evidence="4" key="1">
    <citation type="journal article" date="2014" name="Int. J. Syst. Evol. Microbiol.">
        <title>Complete genome sequence of Corynebacterium casei LMG S-19264T (=DSM 44701T), isolated from a smear-ripened cheese.</title>
        <authorList>
            <consortium name="US DOE Joint Genome Institute (JGI-PGF)"/>
            <person name="Walter F."/>
            <person name="Albersmeier A."/>
            <person name="Kalinowski J."/>
            <person name="Ruckert C."/>
        </authorList>
    </citation>
    <scope>NUCLEOTIDE SEQUENCE</scope>
    <source>
        <strain evidence="4">CGMCC 4.7306</strain>
    </source>
</reference>
<dbReference type="SUPFAM" id="SSF53254">
    <property type="entry name" value="Phosphoglycerate mutase-like"/>
    <property type="match status" value="1"/>
</dbReference>
<dbReference type="SMART" id="SM00855">
    <property type="entry name" value="PGAM"/>
    <property type="match status" value="1"/>
</dbReference>
<dbReference type="PANTHER" id="PTHR46517">
    <property type="entry name" value="FRUCTOSE-2,6-BISPHOSPHATASE TIGAR"/>
    <property type="match status" value="1"/>
</dbReference>
<feature type="binding site" evidence="3">
    <location>
        <position position="60"/>
    </location>
    <ligand>
        <name>substrate</name>
    </ligand>
</feature>
<keyword evidence="5" id="KW-1185">Reference proteome</keyword>
<keyword evidence="1" id="KW-0378">Hydrolase</keyword>
<evidence type="ECO:0000256" key="3">
    <source>
        <dbReference type="PIRSR" id="PIRSR613078-2"/>
    </source>
</evidence>
<dbReference type="InterPro" id="IPR013078">
    <property type="entry name" value="His_Pase_superF_clade-1"/>
</dbReference>
<dbReference type="Pfam" id="PF00300">
    <property type="entry name" value="His_Phos_1"/>
    <property type="match status" value="1"/>
</dbReference>
<accession>A0A917S6G1</accession>
<dbReference type="Gene3D" id="3.40.50.1240">
    <property type="entry name" value="Phosphoglycerate mutase-like"/>
    <property type="match status" value="1"/>
</dbReference>
<sequence length="211" mass="22951">MTARRVIVWRHGRTSWNATGRYQGQADIPLDDLGLQQASAAAQVIKELKPVAIYSSDLSRAAQTSQALADLTGLEINYDRRLREISVGSWEGLTHDEAAQVDPGLVAAVDAGEDVRRSLTGETSGEVARRAAAAFVDIIHAIDDDATVVITMHGTAGRVGIGQFLGLDWDRLGSLRNCAWVVLERHPRGHWFIGAYNAHAEFVVPDDDRVA</sequence>
<feature type="active site" description="Proton donor/acceptor" evidence="2">
    <location>
        <position position="84"/>
    </location>
</feature>
<evidence type="ECO:0000256" key="1">
    <source>
        <dbReference type="ARBA" id="ARBA00022801"/>
    </source>
</evidence>
<dbReference type="PANTHER" id="PTHR46517:SF1">
    <property type="entry name" value="FRUCTOSE-2,6-BISPHOSPHATASE TIGAR"/>
    <property type="match status" value="1"/>
</dbReference>
<evidence type="ECO:0000256" key="2">
    <source>
        <dbReference type="PIRSR" id="PIRSR613078-1"/>
    </source>
</evidence>
<dbReference type="InterPro" id="IPR051695">
    <property type="entry name" value="Phosphoglycerate_Mutase"/>
</dbReference>
<dbReference type="CDD" id="cd07067">
    <property type="entry name" value="HP_PGM_like"/>
    <property type="match status" value="1"/>
</dbReference>
<dbReference type="InterPro" id="IPR029033">
    <property type="entry name" value="His_PPase_superfam"/>
</dbReference>
<evidence type="ECO:0000313" key="4">
    <source>
        <dbReference type="EMBL" id="GGL61642.1"/>
    </source>
</evidence>
<feature type="active site" description="Tele-phosphohistidine intermediate" evidence="2">
    <location>
        <position position="11"/>
    </location>
</feature>
<dbReference type="AlphaFoldDB" id="A0A917S6G1"/>
<dbReference type="GO" id="GO:0043456">
    <property type="term" value="P:regulation of pentose-phosphate shunt"/>
    <property type="evidence" value="ECO:0007669"/>
    <property type="project" value="TreeGrafter"/>
</dbReference>
<dbReference type="GO" id="GO:0045820">
    <property type="term" value="P:negative regulation of glycolytic process"/>
    <property type="evidence" value="ECO:0007669"/>
    <property type="project" value="TreeGrafter"/>
</dbReference>
<dbReference type="GO" id="GO:0004331">
    <property type="term" value="F:fructose-2,6-bisphosphate 2-phosphatase activity"/>
    <property type="evidence" value="ECO:0007669"/>
    <property type="project" value="TreeGrafter"/>
</dbReference>
<protein>
    <submittedName>
        <fullName evidence="4">Phosphoglycerate mutase</fullName>
    </submittedName>
</protein>
<dbReference type="RefSeq" id="WP_188895111.1">
    <property type="nucleotide sequence ID" value="NZ_BMMZ01000004.1"/>
</dbReference>
<gene>
    <name evidence="4" type="ORF">GCM10011575_20260</name>
</gene>
<name>A0A917S6G1_9ACTN</name>
<reference evidence="4" key="2">
    <citation type="submission" date="2020-09" db="EMBL/GenBank/DDBJ databases">
        <authorList>
            <person name="Sun Q."/>
            <person name="Zhou Y."/>
        </authorList>
    </citation>
    <scope>NUCLEOTIDE SEQUENCE</scope>
    <source>
        <strain evidence="4">CGMCC 4.7306</strain>
    </source>
</reference>
<dbReference type="GO" id="GO:0005829">
    <property type="term" value="C:cytosol"/>
    <property type="evidence" value="ECO:0007669"/>
    <property type="project" value="TreeGrafter"/>
</dbReference>
<organism evidence="4 5">
    <name type="scientific">Microlunatus endophyticus</name>
    <dbReference type="NCBI Taxonomy" id="1716077"/>
    <lineage>
        <taxon>Bacteria</taxon>
        <taxon>Bacillati</taxon>
        <taxon>Actinomycetota</taxon>
        <taxon>Actinomycetes</taxon>
        <taxon>Propionibacteriales</taxon>
        <taxon>Propionibacteriaceae</taxon>
        <taxon>Microlunatus</taxon>
    </lineage>
</organism>
<comment type="caution">
    <text evidence="4">The sequence shown here is derived from an EMBL/GenBank/DDBJ whole genome shotgun (WGS) entry which is preliminary data.</text>
</comment>
<evidence type="ECO:0000313" key="5">
    <source>
        <dbReference type="Proteomes" id="UP000613840"/>
    </source>
</evidence>
<proteinExistence type="predicted"/>
<feature type="binding site" evidence="3">
    <location>
        <begin position="10"/>
        <end position="17"/>
    </location>
    <ligand>
        <name>substrate</name>
    </ligand>
</feature>
<dbReference type="EMBL" id="BMMZ01000004">
    <property type="protein sequence ID" value="GGL61642.1"/>
    <property type="molecule type" value="Genomic_DNA"/>
</dbReference>
<dbReference type="Proteomes" id="UP000613840">
    <property type="component" value="Unassembled WGS sequence"/>
</dbReference>